<name>A0A4U0SQM1_9ACTN</name>
<accession>A0A4U0SQM1</accession>
<evidence type="ECO:0000256" key="6">
    <source>
        <dbReference type="SAM" id="Phobius"/>
    </source>
</evidence>
<comment type="subcellular location">
    <subcellularLocation>
        <location evidence="1">Cell membrane</location>
        <topology evidence="1">Multi-pass membrane protein</topology>
    </subcellularLocation>
</comment>
<keyword evidence="2 6" id="KW-0812">Transmembrane</keyword>
<feature type="domain" description="Major facilitator superfamily (MFS) profile" evidence="7">
    <location>
        <begin position="1"/>
        <end position="171"/>
    </location>
</feature>
<dbReference type="Pfam" id="PF07690">
    <property type="entry name" value="MFS_1"/>
    <property type="match status" value="1"/>
</dbReference>
<keyword evidence="4 6" id="KW-0472">Membrane</keyword>
<keyword evidence="9" id="KW-1185">Reference proteome</keyword>
<evidence type="ECO:0000313" key="9">
    <source>
        <dbReference type="Proteomes" id="UP000305778"/>
    </source>
</evidence>
<feature type="region of interest" description="Disordered" evidence="5">
    <location>
        <begin position="144"/>
        <end position="171"/>
    </location>
</feature>
<sequence>MGYLASGLGAGYLIGAAVGRHALARFGVRNVLGAAQLAIGGSFFALFNSPDLPVAVLAAALLGIPGSIPPVSVETHVHRPAPPWMLGRVGALFYAVDSLAAIVGALCGPALVTGLGLTAGLNAISAFALLAVVATWGSVPREAPRSAALSAPPPPGAAGDRRLPGRRWGRG</sequence>
<comment type="caution">
    <text evidence="8">The sequence shown here is derived from an EMBL/GenBank/DDBJ whole genome shotgun (WGS) entry which is preliminary data.</text>
</comment>
<evidence type="ECO:0000259" key="7">
    <source>
        <dbReference type="PROSITE" id="PS50850"/>
    </source>
</evidence>
<dbReference type="SUPFAM" id="SSF103473">
    <property type="entry name" value="MFS general substrate transporter"/>
    <property type="match status" value="1"/>
</dbReference>
<protein>
    <submittedName>
        <fullName evidence="8">MFS transporter</fullName>
    </submittedName>
</protein>
<proteinExistence type="predicted"/>
<dbReference type="GO" id="GO:0022857">
    <property type="term" value="F:transmembrane transporter activity"/>
    <property type="evidence" value="ECO:0007669"/>
    <property type="project" value="InterPro"/>
</dbReference>
<dbReference type="EMBL" id="SUMC01000004">
    <property type="protein sequence ID" value="TKA12410.1"/>
    <property type="molecule type" value="Genomic_DNA"/>
</dbReference>
<evidence type="ECO:0000256" key="2">
    <source>
        <dbReference type="ARBA" id="ARBA00022692"/>
    </source>
</evidence>
<feature type="transmembrane region" description="Helical" evidence="6">
    <location>
        <begin position="119"/>
        <end position="139"/>
    </location>
</feature>
<dbReference type="GO" id="GO:0005886">
    <property type="term" value="C:plasma membrane"/>
    <property type="evidence" value="ECO:0007669"/>
    <property type="project" value="UniProtKB-SubCell"/>
</dbReference>
<dbReference type="PROSITE" id="PS50850">
    <property type="entry name" value="MFS"/>
    <property type="match status" value="1"/>
</dbReference>
<evidence type="ECO:0000256" key="5">
    <source>
        <dbReference type="SAM" id="MobiDB-lite"/>
    </source>
</evidence>
<evidence type="ECO:0000313" key="8">
    <source>
        <dbReference type="EMBL" id="TKA12410.1"/>
    </source>
</evidence>
<dbReference type="OrthoDB" id="4544213at2"/>
<feature type="transmembrane region" description="Helical" evidence="6">
    <location>
        <begin position="54"/>
        <end position="71"/>
    </location>
</feature>
<dbReference type="AlphaFoldDB" id="A0A4U0SQM1"/>
<reference evidence="8 9" key="1">
    <citation type="submission" date="2019-04" db="EMBL/GenBank/DDBJ databases">
        <title>Streptomyces oryziradicis sp. nov., a novel actinomycete isolated from rhizosphere soil of rice (Oryza sativa L.).</title>
        <authorList>
            <person name="Li C."/>
        </authorList>
    </citation>
    <scope>NUCLEOTIDE SEQUENCE [LARGE SCALE GENOMIC DNA]</scope>
    <source>
        <strain evidence="8 9">NEAU-C40</strain>
    </source>
</reference>
<feature type="transmembrane region" description="Helical" evidence="6">
    <location>
        <begin position="29"/>
        <end position="47"/>
    </location>
</feature>
<dbReference type="Proteomes" id="UP000305778">
    <property type="component" value="Unassembled WGS sequence"/>
</dbReference>
<evidence type="ECO:0000256" key="3">
    <source>
        <dbReference type="ARBA" id="ARBA00022989"/>
    </source>
</evidence>
<feature type="transmembrane region" description="Helical" evidence="6">
    <location>
        <begin position="91"/>
        <end position="112"/>
    </location>
</feature>
<evidence type="ECO:0000256" key="1">
    <source>
        <dbReference type="ARBA" id="ARBA00004651"/>
    </source>
</evidence>
<keyword evidence="3 6" id="KW-1133">Transmembrane helix</keyword>
<gene>
    <name evidence="8" type="ORF">FCI23_06275</name>
</gene>
<dbReference type="InterPro" id="IPR020846">
    <property type="entry name" value="MFS_dom"/>
</dbReference>
<evidence type="ECO:0000256" key="4">
    <source>
        <dbReference type="ARBA" id="ARBA00023136"/>
    </source>
</evidence>
<dbReference type="Gene3D" id="1.20.1250.20">
    <property type="entry name" value="MFS general substrate transporter like domains"/>
    <property type="match status" value="1"/>
</dbReference>
<organism evidence="8 9">
    <name type="scientific">Actinacidiphila oryziradicis</name>
    <dbReference type="NCBI Taxonomy" id="2571141"/>
    <lineage>
        <taxon>Bacteria</taxon>
        <taxon>Bacillati</taxon>
        <taxon>Actinomycetota</taxon>
        <taxon>Actinomycetes</taxon>
        <taxon>Kitasatosporales</taxon>
        <taxon>Streptomycetaceae</taxon>
        <taxon>Actinacidiphila</taxon>
    </lineage>
</organism>
<dbReference type="InterPro" id="IPR036259">
    <property type="entry name" value="MFS_trans_sf"/>
</dbReference>
<dbReference type="InterPro" id="IPR011701">
    <property type="entry name" value="MFS"/>
</dbReference>
<dbReference type="RefSeq" id="WP_136722444.1">
    <property type="nucleotide sequence ID" value="NZ_SUMC01000004.1"/>
</dbReference>